<comment type="caution">
    <text evidence="4">The sequence shown here is derived from an EMBL/GenBank/DDBJ whole genome shotgun (WGS) entry which is preliminary data.</text>
</comment>
<evidence type="ECO:0000256" key="2">
    <source>
        <dbReference type="SAM" id="SignalP"/>
    </source>
</evidence>
<dbReference type="Gene3D" id="2.40.160.20">
    <property type="match status" value="1"/>
</dbReference>
<keyword evidence="5" id="KW-1185">Reference proteome</keyword>
<protein>
    <submittedName>
        <fullName evidence="4">Porin family protein</fullName>
    </submittedName>
</protein>
<evidence type="ECO:0000313" key="4">
    <source>
        <dbReference type="EMBL" id="TGU75074.1"/>
    </source>
</evidence>
<evidence type="ECO:0000259" key="3">
    <source>
        <dbReference type="Pfam" id="PF13505"/>
    </source>
</evidence>
<reference evidence="4 5" key="1">
    <citation type="submission" date="2019-04" db="EMBL/GenBank/DDBJ databases">
        <title>Geobacter oryzae sp. nov., ferric-reducing bacteria isolated from paddy soil.</title>
        <authorList>
            <person name="Xu Z."/>
            <person name="Masuda Y."/>
            <person name="Itoh H."/>
            <person name="Senoo K."/>
        </authorList>
    </citation>
    <scope>NUCLEOTIDE SEQUENCE [LARGE SCALE GENOMIC DNA]</scope>
    <source>
        <strain evidence="4 5">Red111</strain>
    </source>
</reference>
<dbReference type="Proteomes" id="UP000306416">
    <property type="component" value="Unassembled WGS sequence"/>
</dbReference>
<proteinExistence type="predicted"/>
<feature type="signal peptide" evidence="2">
    <location>
        <begin position="1"/>
        <end position="23"/>
    </location>
</feature>
<evidence type="ECO:0000313" key="5">
    <source>
        <dbReference type="Proteomes" id="UP000306416"/>
    </source>
</evidence>
<evidence type="ECO:0000256" key="1">
    <source>
        <dbReference type="ARBA" id="ARBA00022729"/>
    </source>
</evidence>
<name>A0A4S1CMR4_9BACT</name>
<feature type="chain" id="PRO_5021002898" evidence="2">
    <location>
        <begin position="24"/>
        <end position="199"/>
    </location>
</feature>
<keyword evidence="1 2" id="KW-0732">Signal</keyword>
<dbReference type="InterPro" id="IPR027385">
    <property type="entry name" value="Beta-barrel_OMP"/>
</dbReference>
<accession>A0A4S1CMR4</accession>
<dbReference type="RefSeq" id="WP_135869384.1">
    <property type="nucleotide sequence ID" value="NZ_SRSC01000001.1"/>
</dbReference>
<gene>
    <name evidence="4" type="ORF">E4633_06360</name>
</gene>
<sequence>MKQIIVGGVLTAAIALASGTAMAESIKGRVGVTGRVGFQIPADNEAEFGWGNNKTDTGFVGGAGLIYGIDNNWAMEFDVTHSSFESDTGDFNVTDISLGAQYRFRVPESRKAVPYLGAGLDILVADYDPYDGASLDVDTALGAHVKGGVDYFVTRDLALNAEAKFVFAPDTDITYQGIHTGDFDPSSFSGTIGVRYFFN</sequence>
<dbReference type="Pfam" id="PF13505">
    <property type="entry name" value="OMP_b-brl"/>
    <property type="match status" value="1"/>
</dbReference>
<organism evidence="4 5">
    <name type="scientific">Geomonas terrae</name>
    <dbReference type="NCBI Taxonomy" id="2562681"/>
    <lineage>
        <taxon>Bacteria</taxon>
        <taxon>Pseudomonadati</taxon>
        <taxon>Thermodesulfobacteriota</taxon>
        <taxon>Desulfuromonadia</taxon>
        <taxon>Geobacterales</taxon>
        <taxon>Geobacteraceae</taxon>
        <taxon>Geomonas</taxon>
    </lineage>
</organism>
<dbReference type="SUPFAM" id="SSF56925">
    <property type="entry name" value="OMPA-like"/>
    <property type="match status" value="1"/>
</dbReference>
<dbReference type="EMBL" id="SRSC01000001">
    <property type="protein sequence ID" value="TGU75074.1"/>
    <property type="molecule type" value="Genomic_DNA"/>
</dbReference>
<dbReference type="InterPro" id="IPR011250">
    <property type="entry name" value="OMP/PagP_B-barrel"/>
</dbReference>
<dbReference type="AlphaFoldDB" id="A0A4S1CMR4"/>
<feature type="domain" description="Outer membrane protein beta-barrel" evidence="3">
    <location>
        <begin position="10"/>
        <end position="192"/>
    </location>
</feature>